<sequence>MNQSNASPLLEIEDLSVRFLTRDGVVRAVERLSLHVYPGETLSIVGESGCGKSVTAMSILRLLPMPPAKIESGSIRFDGENLLEASEERMREIRGDRISMVFQEPMTSLNPVMTVGRQISESLELHRNLSQRAAKSEAVAMLDLVQISEPRRRADEYPHQMSGGMRQRVMIAMALACDPSILIADEPTTALDVTIQAQILDLMLQLKEKIGAAIVFITHDLGVVAETAQRVVVMYAGRKVEEASADDLFEQPLHPYTLGLMGSIPKLSTIEGAADARTVLEVRDLKKHFPVYGGLLRRRVGSVFAVDGISFEIRAGETLGLVGESGSGKSTAGKSILRLIDPTAGQVVLDGDDVTRAPARRLRALRRQMQMVFQDPYASLNPRLSAATIVAEPLRNYGGVPKNEIRDRVIALFERVGLTGESMVKYPHEFSGGQRQRLGVARALALEPALIVADEPVSALDVSVQAQVLNLLIDLQQDANLAFLFISHDLAVVEHISHRVAVMYLGKIVELTDRRTLFEEPLHPYTQALLSAAPVPDPRSRRRRIILQGDIPSPINPPSGAFHTRCPVVEPRCRTEVPVMKTVAAGHDVACHLHQ</sequence>
<protein>
    <submittedName>
        <fullName evidence="6">Glutathione import ATP-binding protein GsiA</fullName>
    </submittedName>
</protein>
<keyword evidence="7" id="KW-1185">Reference proteome</keyword>
<dbReference type="GO" id="GO:0015833">
    <property type="term" value="P:peptide transport"/>
    <property type="evidence" value="ECO:0007669"/>
    <property type="project" value="InterPro"/>
</dbReference>
<accession>A0AA35XC34</accession>
<proteinExistence type="inferred from homology"/>
<dbReference type="InterPro" id="IPR017871">
    <property type="entry name" value="ABC_transporter-like_CS"/>
</dbReference>
<dbReference type="InterPro" id="IPR003593">
    <property type="entry name" value="AAA+_ATPase"/>
</dbReference>
<dbReference type="GO" id="GO:0016887">
    <property type="term" value="F:ATP hydrolysis activity"/>
    <property type="evidence" value="ECO:0007669"/>
    <property type="project" value="InterPro"/>
</dbReference>
<evidence type="ECO:0000313" key="7">
    <source>
        <dbReference type="Proteomes" id="UP001174909"/>
    </source>
</evidence>
<dbReference type="InterPro" id="IPR027417">
    <property type="entry name" value="P-loop_NTPase"/>
</dbReference>
<dbReference type="NCBIfam" id="TIGR01727">
    <property type="entry name" value="oligo_HPY"/>
    <property type="match status" value="1"/>
</dbReference>
<dbReference type="AlphaFoldDB" id="A0AA35XC34"/>
<dbReference type="SUPFAM" id="SSF52540">
    <property type="entry name" value="P-loop containing nucleoside triphosphate hydrolases"/>
    <property type="match status" value="2"/>
</dbReference>
<dbReference type="InterPro" id="IPR050319">
    <property type="entry name" value="ABC_transp_ATP-bind"/>
</dbReference>
<evidence type="ECO:0000259" key="5">
    <source>
        <dbReference type="PROSITE" id="PS50893"/>
    </source>
</evidence>
<dbReference type="PANTHER" id="PTHR43776">
    <property type="entry name" value="TRANSPORT ATP-BINDING PROTEIN"/>
    <property type="match status" value="1"/>
</dbReference>
<dbReference type="InterPro" id="IPR013563">
    <property type="entry name" value="Oligopep_ABC_C"/>
</dbReference>
<dbReference type="FunFam" id="3.40.50.300:FF:000016">
    <property type="entry name" value="Oligopeptide ABC transporter ATP-binding component"/>
    <property type="match status" value="2"/>
</dbReference>
<evidence type="ECO:0000256" key="2">
    <source>
        <dbReference type="ARBA" id="ARBA00022448"/>
    </source>
</evidence>
<dbReference type="GO" id="GO:0055085">
    <property type="term" value="P:transmembrane transport"/>
    <property type="evidence" value="ECO:0007669"/>
    <property type="project" value="UniProtKB-ARBA"/>
</dbReference>
<gene>
    <name evidence="6" type="ORF">GBAR_LOCUS25940</name>
</gene>
<evidence type="ECO:0000313" key="6">
    <source>
        <dbReference type="EMBL" id="CAI8046916.1"/>
    </source>
</evidence>
<dbReference type="Pfam" id="PF00005">
    <property type="entry name" value="ABC_tran"/>
    <property type="match status" value="2"/>
</dbReference>
<dbReference type="NCBIfam" id="NF007739">
    <property type="entry name" value="PRK10419.1"/>
    <property type="match status" value="2"/>
</dbReference>
<dbReference type="GO" id="GO:0005524">
    <property type="term" value="F:ATP binding"/>
    <property type="evidence" value="ECO:0007669"/>
    <property type="project" value="UniProtKB-KW"/>
</dbReference>
<dbReference type="NCBIfam" id="NF008453">
    <property type="entry name" value="PRK11308.1"/>
    <property type="match status" value="2"/>
</dbReference>
<dbReference type="InterPro" id="IPR003439">
    <property type="entry name" value="ABC_transporter-like_ATP-bd"/>
</dbReference>
<dbReference type="SMART" id="SM00382">
    <property type="entry name" value="AAA"/>
    <property type="match status" value="2"/>
</dbReference>
<comment type="similarity">
    <text evidence="1">Belongs to the ABC transporter superfamily.</text>
</comment>
<dbReference type="Proteomes" id="UP001174909">
    <property type="component" value="Unassembled WGS sequence"/>
</dbReference>
<organism evidence="6 7">
    <name type="scientific">Geodia barretti</name>
    <name type="common">Barrett's horny sponge</name>
    <dbReference type="NCBI Taxonomy" id="519541"/>
    <lineage>
        <taxon>Eukaryota</taxon>
        <taxon>Metazoa</taxon>
        <taxon>Porifera</taxon>
        <taxon>Demospongiae</taxon>
        <taxon>Heteroscleromorpha</taxon>
        <taxon>Tetractinellida</taxon>
        <taxon>Astrophorina</taxon>
        <taxon>Geodiidae</taxon>
        <taxon>Geodia</taxon>
    </lineage>
</organism>
<evidence type="ECO:0000256" key="4">
    <source>
        <dbReference type="ARBA" id="ARBA00022840"/>
    </source>
</evidence>
<keyword evidence="4 6" id="KW-0067">ATP-binding</keyword>
<dbReference type="CDD" id="cd03257">
    <property type="entry name" value="ABC_NikE_OppD_transporters"/>
    <property type="match status" value="2"/>
</dbReference>
<reference evidence="6" key="1">
    <citation type="submission" date="2023-03" db="EMBL/GenBank/DDBJ databases">
        <authorList>
            <person name="Steffen K."/>
            <person name="Cardenas P."/>
        </authorList>
    </citation>
    <scope>NUCLEOTIDE SEQUENCE</scope>
</reference>
<dbReference type="Gene3D" id="3.40.50.300">
    <property type="entry name" value="P-loop containing nucleotide triphosphate hydrolases"/>
    <property type="match status" value="2"/>
</dbReference>
<feature type="domain" description="ABC transporter" evidence="5">
    <location>
        <begin position="10"/>
        <end position="261"/>
    </location>
</feature>
<feature type="domain" description="ABC transporter" evidence="5">
    <location>
        <begin position="280"/>
        <end position="530"/>
    </location>
</feature>
<name>A0AA35XC34_GEOBA</name>
<keyword evidence="2" id="KW-0813">Transport</keyword>
<comment type="caution">
    <text evidence="6">The sequence shown here is derived from an EMBL/GenBank/DDBJ whole genome shotgun (WGS) entry which is preliminary data.</text>
</comment>
<dbReference type="PROSITE" id="PS50893">
    <property type="entry name" value="ABC_TRANSPORTER_2"/>
    <property type="match status" value="2"/>
</dbReference>
<dbReference type="PANTHER" id="PTHR43776:SF7">
    <property type="entry name" value="D,D-DIPEPTIDE TRANSPORT ATP-BINDING PROTEIN DDPF-RELATED"/>
    <property type="match status" value="1"/>
</dbReference>
<dbReference type="EMBL" id="CASHTH010003596">
    <property type="protein sequence ID" value="CAI8046916.1"/>
    <property type="molecule type" value="Genomic_DNA"/>
</dbReference>
<evidence type="ECO:0000256" key="1">
    <source>
        <dbReference type="ARBA" id="ARBA00005417"/>
    </source>
</evidence>
<dbReference type="PROSITE" id="PS00211">
    <property type="entry name" value="ABC_TRANSPORTER_1"/>
    <property type="match status" value="2"/>
</dbReference>
<dbReference type="Pfam" id="PF08352">
    <property type="entry name" value="oligo_HPY"/>
    <property type="match status" value="2"/>
</dbReference>
<keyword evidence="3" id="KW-0547">Nucleotide-binding</keyword>
<evidence type="ECO:0000256" key="3">
    <source>
        <dbReference type="ARBA" id="ARBA00022741"/>
    </source>
</evidence>